<dbReference type="RefSeq" id="WP_073197850.1">
    <property type="nucleotide sequence ID" value="NZ_FQXO01000096.1"/>
</dbReference>
<keyword evidence="3" id="KW-1185">Reference proteome</keyword>
<dbReference type="EMBL" id="FQXO01000096">
    <property type="protein sequence ID" value="SHH84327.1"/>
    <property type="molecule type" value="Genomic_DNA"/>
</dbReference>
<dbReference type="AlphaFoldDB" id="A0A1M5WA35"/>
<sequence length="73" mass="8425">MGKNNWGGYRKGAGRTPLDEKEKKKGIKIYVNDYLKEDIEKYGVGKSTSEKAAELIKSEVLKRKNKQLEDEYE</sequence>
<organism evidence="2 3">
    <name type="scientific">Caloranaerobacter azorensis DSM 13643</name>
    <dbReference type="NCBI Taxonomy" id="1121264"/>
    <lineage>
        <taxon>Bacteria</taxon>
        <taxon>Bacillati</taxon>
        <taxon>Bacillota</taxon>
        <taxon>Tissierellia</taxon>
        <taxon>Tissierellales</taxon>
        <taxon>Thermohalobacteraceae</taxon>
        <taxon>Caloranaerobacter</taxon>
    </lineage>
</organism>
<evidence type="ECO:0000256" key="1">
    <source>
        <dbReference type="SAM" id="MobiDB-lite"/>
    </source>
</evidence>
<dbReference type="OrthoDB" id="9813719at2"/>
<evidence type="ECO:0000313" key="3">
    <source>
        <dbReference type="Proteomes" id="UP000183967"/>
    </source>
</evidence>
<gene>
    <name evidence="2" type="ORF">SAMN02745135_02367</name>
</gene>
<feature type="region of interest" description="Disordered" evidence="1">
    <location>
        <begin position="1"/>
        <end position="22"/>
    </location>
</feature>
<protein>
    <submittedName>
        <fullName evidence="2">Uncharacterized protein</fullName>
    </submittedName>
</protein>
<reference evidence="3" key="1">
    <citation type="submission" date="2016-11" db="EMBL/GenBank/DDBJ databases">
        <authorList>
            <person name="Varghese N."/>
            <person name="Submissions S."/>
        </authorList>
    </citation>
    <scope>NUCLEOTIDE SEQUENCE [LARGE SCALE GENOMIC DNA]</scope>
    <source>
        <strain evidence="3">DSM 13643</strain>
    </source>
</reference>
<dbReference type="Proteomes" id="UP000183967">
    <property type="component" value="Unassembled WGS sequence"/>
</dbReference>
<accession>A0A1M5WA35</accession>
<proteinExistence type="predicted"/>
<evidence type="ECO:0000313" key="2">
    <source>
        <dbReference type="EMBL" id="SHH84327.1"/>
    </source>
</evidence>
<name>A0A1M5WA35_9FIRM</name>